<protein>
    <recommendedName>
        <fullName evidence="1">non-specific serine/threonine protein kinase</fullName>
        <ecNumber evidence="1">2.7.11.1</ecNumber>
    </recommendedName>
</protein>
<keyword evidence="2" id="KW-0723">Serine/threonine-protein kinase</keyword>
<dbReference type="InterPro" id="IPR008271">
    <property type="entry name" value="Ser/Thr_kinase_AS"/>
</dbReference>
<dbReference type="GeneID" id="117356986"/>
<keyword evidence="5 10" id="KW-0547">Nucleotide-binding</keyword>
<dbReference type="Gene3D" id="3.30.160.20">
    <property type="match status" value="3"/>
</dbReference>
<evidence type="ECO:0000313" key="14">
    <source>
        <dbReference type="Proteomes" id="UP000515159"/>
    </source>
</evidence>
<evidence type="ECO:0000313" key="15">
    <source>
        <dbReference type="RefSeq" id="XP_033792923.1"/>
    </source>
</evidence>
<evidence type="ECO:0000256" key="10">
    <source>
        <dbReference type="PROSITE-ProRule" id="PRU10141"/>
    </source>
</evidence>
<dbReference type="CDD" id="cd19875">
    <property type="entry name" value="DSRM_EIF2AK2-like"/>
    <property type="match status" value="1"/>
</dbReference>
<organism evidence="14 15">
    <name type="scientific">Geotrypetes seraphini</name>
    <name type="common">Gaboon caecilian</name>
    <name type="synonym">Caecilia seraphini</name>
    <dbReference type="NCBI Taxonomy" id="260995"/>
    <lineage>
        <taxon>Eukaryota</taxon>
        <taxon>Metazoa</taxon>
        <taxon>Chordata</taxon>
        <taxon>Craniata</taxon>
        <taxon>Vertebrata</taxon>
        <taxon>Euteleostomi</taxon>
        <taxon>Amphibia</taxon>
        <taxon>Gymnophiona</taxon>
        <taxon>Geotrypetes</taxon>
    </lineage>
</organism>
<evidence type="ECO:0000256" key="6">
    <source>
        <dbReference type="ARBA" id="ARBA00022777"/>
    </source>
</evidence>
<dbReference type="InterPro" id="IPR017441">
    <property type="entry name" value="Protein_kinase_ATP_BS"/>
</dbReference>
<dbReference type="PROSITE" id="PS00107">
    <property type="entry name" value="PROTEIN_KINASE_ATP"/>
    <property type="match status" value="1"/>
</dbReference>
<feature type="region of interest" description="Disordered" evidence="11">
    <location>
        <begin position="382"/>
        <end position="402"/>
    </location>
</feature>
<dbReference type="InterPro" id="IPR014720">
    <property type="entry name" value="dsRBD_dom"/>
</dbReference>
<evidence type="ECO:0000259" key="12">
    <source>
        <dbReference type="PROSITE" id="PS50011"/>
    </source>
</evidence>
<evidence type="ECO:0000256" key="9">
    <source>
        <dbReference type="PROSITE-ProRule" id="PRU00266"/>
    </source>
</evidence>
<evidence type="ECO:0000256" key="4">
    <source>
        <dbReference type="ARBA" id="ARBA00022679"/>
    </source>
</evidence>
<feature type="region of interest" description="Disordered" evidence="11">
    <location>
        <begin position="331"/>
        <end position="357"/>
    </location>
</feature>
<dbReference type="FunCoup" id="A0A6P8QZ37">
    <property type="interactions" value="954"/>
</dbReference>
<feature type="domain" description="DRBM" evidence="13">
    <location>
        <begin position="102"/>
        <end position="170"/>
    </location>
</feature>
<feature type="domain" description="Protein kinase" evidence="12">
    <location>
        <begin position="434"/>
        <end position="708"/>
    </location>
</feature>
<feature type="binding site" evidence="10">
    <location>
        <position position="464"/>
    </location>
    <ligand>
        <name>ATP</name>
        <dbReference type="ChEBI" id="CHEBI:30616"/>
    </ligand>
</feature>
<keyword evidence="7 10" id="KW-0067">ATP-binding</keyword>
<dbReference type="PANTHER" id="PTHR11042">
    <property type="entry name" value="EUKARYOTIC TRANSLATION INITIATION FACTOR 2-ALPHA KINASE EIF2-ALPHA KINASE -RELATED"/>
    <property type="match status" value="1"/>
</dbReference>
<dbReference type="SMART" id="SM00358">
    <property type="entry name" value="DSRM"/>
    <property type="match status" value="3"/>
</dbReference>
<dbReference type="GO" id="GO:0004694">
    <property type="term" value="F:eukaryotic translation initiation factor 2alpha kinase activity"/>
    <property type="evidence" value="ECO:0007669"/>
    <property type="project" value="TreeGrafter"/>
</dbReference>
<evidence type="ECO:0000256" key="8">
    <source>
        <dbReference type="ARBA" id="ARBA00037982"/>
    </source>
</evidence>
<gene>
    <name evidence="15" type="primary">EIF2AK2</name>
</gene>
<feature type="compositionally biased region" description="Polar residues" evidence="11">
    <location>
        <begin position="335"/>
        <end position="348"/>
    </location>
</feature>
<keyword evidence="3" id="KW-0597">Phosphoprotein</keyword>
<dbReference type="SMART" id="SM00220">
    <property type="entry name" value="S_TKc"/>
    <property type="match status" value="1"/>
</dbReference>
<dbReference type="Pfam" id="PF00069">
    <property type="entry name" value="Pkinase"/>
    <property type="match status" value="1"/>
</dbReference>
<evidence type="ECO:0000256" key="2">
    <source>
        <dbReference type="ARBA" id="ARBA00022527"/>
    </source>
</evidence>
<dbReference type="GO" id="GO:0003723">
    <property type="term" value="F:RNA binding"/>
    <property type="evidence" value="ECO:0007669"/>
    <property type="project" value="UniProtKB-UniRule"/>
</dbReference>
<dbReference type="PROSITE" id="PS00108">
    <property type="entry name" value="PROTEIN_KINASE_ST"/>
    <property type="match status" value="1"/>
</dbReference>
<name>A0A6P8QZ37_GEOSA</name>
<dbReference type="Gene3D" id="1.10.510.10">
    <property type="entry name" value="Transferase(Phosphotransferase) domain 1"/>
    <property type="match status" value="1"/>
</dbReference>
<dbReference type="InterPro" id="IPR050339">
    <property type="entry name" value="CC_SR_Kinase"/>
</dbReference>
<dbReference type="PANTHER" id="PTHR11042:SF163">
    <property type="entry name" value="INTERFERON-INDUCED, DOUBLE-STRANDED RNA-ACTIVATED PROTEIN KINASE"/>
    <property type="match status" value="1"/>
</dbReference>
<dbReference type="GO" id="GO:0005634">
    <property type="term" value="C:nucleus"/>
    <property type="evidence" value="ECO:0007669"/>
    <property type="project" value="TreeGrafter"/>
</dbReference>
<comment type="similarity">
    <text evidence="8">Belongs to the protein kinase superfamily. Ser/Thr protein kinase family. GCN2 subfamily.</text>
</comment>
<evidence type="ECO:0000256" key="11">
    <source>
        <dbReference type="SAM" id="MobiDB-lite"/>
    </source>
</evidence>
<evidence type="ECO:0000256" key="7">
    <source>
        <dbReference type="ARBA" id="ARBA00022840"/>
    </source>
</evidence>
<dbReference type="InterPro" id="IPR011009">
    <property type="entry name" value="Kinase-like_dom_sf"/>
</dbReference>
<evidence type="ECO:0000259" key="13">
    <source>
        <dbReference type="PROSITE" id="PS50137"/>
    </source>
</evidence>
<dbReference type="SUPFAM" id="SSF54768">
    <property type="entry name" value="dsRNA-binding domain-like"/>
    <property type="match status" value="3"/>
</dbReference>
<dbReference type="FunFam" id="1.10.510.10:FF:000251">
    <property type="entry name" value="eukaryotic translation initiation factor 2-alpha kinase 3"/>
    <property type="match status" value="1"/>
</dbReference>
<dbReference type="GO" id="GO:0005524">
    <property type="term" value="F:ATP binding"/>
    <property type="evidence" value="ECO:0007669"/>
    <property type="project" value="UniProtKB-UniRule"/>
</dbReference>
<accession>A0A6P8QZ37</accession>
<evidence type="ECO:0000256" key="1">
    <source>
        <dbReference type="ARBA" id="ARBA00012513"/>
    </source>
</evidence>
<keyword evidence="9" id="KW-0694">RNA-binding</keyword>
<evidence type="ECO:0000256" key="3">
    <source>
        <dbReference type="ARBA" id="ARBA00022553"/>
    </source>
</evidence>
<keyword evidence="14" id="KW-1185">Reference proteome</keyword>
<dbReference type="OrthoDB" id="341578at2759"/>
<dbReference type="PROSITE" id="PS50011">
    <property type="entry name" value="PROTEIN_KINASE_DOM"/>
    <property type="match status" value="1"/>
</dbReference>
<dbReference type="PROSITE" id="PS50137">
    <property type="entry name" value="DS_RBD"/>
    <property type="match status" value="3"/>
</dbReference>
<dbReference type="Gene3D" id="3.30.200.20">
    <property type="entry name" value="Phosphorylase Kinase, domain 1"/>
    <property type="match status" value="1"/>
</dbReference>
<proteinExistence type="inferred from homology"/>
<dbReference type="GO" id="GO:0005737">
    <property type="term" value="C:cytoplasm"/>
    <property type="evidence" value="ECO:0007669"/>
    <property type="project" value="TreeGrafter"/>
</dbReference>
<dbReference type="Proteomes" id="UP000515159">
    <property type="component" value="Chromosome 3"/>
</dbReference>
<reference evidence="15" key="1">
    <citation type="submission" date="2025-08" db="UniProtKB">
        <authorList>
            <consortium name="RefSeq"/>
        </authorList>
    </citation>
    <scope>IDENTIFICATION</scope>
</reference>
<dbReference type="KEGG" id="gsh:117356986"/>
<dbReference type="InParanoid" id="A0A6P8QZ37"/>
<feature type="domain" description="DRBM" evidence="13">
    <location>
        <begin position="13"/>
        <end position="80"/>
    </location>
</feature>
<dbReference type="CTD" id="5610"/>
<keyword evidence="4" id="KW-0808">Transferase</keyword>
<dbReference type="InterPro" id="IPR000719">
    <property type="entry name" value="Prot_kinase_dom"/>
</dbReference>
<feature type="domain" description="DRBM" evidence="13">
    <location>
        <begin position="253"/>
        <end position="322"/>
    </location>
</feature>
<dbReference type="Pfam" id="PF00035">
    <property type="entry name" value="dsrm"/>
    <property type="match status" value="3"/>
</dbReference>
<dbReference type="AlphaFoldDB" id="A0A6P8QZ37"/>
<dbReference type="SUPFAM" id="SSF56112">
    <property type="entry name" value="Protein kinase-like (PK-like)"/>
    <property type="match status" value="1"/>
</dbReference>
<evidence type="ECO:0000256" key="5">
    <source>
        <dbReference type="ARBA" id="ARBA00022741"/>
    </source>
</evidence>
<dbReference type="RefSeq" id="XP_033792923.1">
    <property type="nucleotide sequence ID" value="XM_033937032.1"/>
</dbReference>
<dbReference type="EC" id="2.7.11.1" evidence="1"/>
<sequence>MMSEPQLLLNPSRHISFLSEYAQRTRKELKYYTEQTGPAHLREFTCRYEIDGREYRQGTGKKKIEAQREAARLTIEELEENGELVHPDRVLRTDAVDPQEINFKGKLYEYCHQRKQSLKFEELECRGPPHDRKFVSQTIIDGKKFKEAEGKSKKEAEHKAAQNALIELESTPRYVDSEQLGASASVSAVSYDSNQICSTSAAAAAAVGTQNVFPNRSLKVLDSNNSHATSQRSEMMEAAESKQANSLFDEKVNYIGKLNEYCQRTNQILKFEELNRYGLPNNQHRFVVQAVIGKRKFKEGEGKIKKMAEQKAAYYTLAELKHPSVVAVAPPVRGRSQSEMSQETPNRTSKTKLSDSCSTTNNTAINYLAVEDGIQNIKLDGVSYSEEPPSDTNHKNDKVKTKMRKEKVLAPNFSGKSNENKEVYSVDKSFNKDFEHISQLGKGGFGHVYKAKKKIDQVYYAVKKIKLHNEKTLREILMVAKLKHENIVQYYHAWCGKDTYIDSDASTSFSEASENSEQVIDCLFIQMELCEKGTLKDWISDRNEIDEKLSFSIFEQMLQGVKYIHSNNLIHRDLKPSNIFLSEDSKIKIGDFGLVTSKTDQGNKSLERTVGTGTPTYMAPEQKTSNQYESEVDIYALGLILHELLWIYRTDTEKYLHWEKIRKDTFPAEFEKHYQAQIWWKKMLSNNPKERPTAIYILTNLNNISARIFQKTV</sequence>
<keyword evidence="6 15" id="KW-0418">Kinase</keyword>